<protein>
    <recommendedName>
        <fullName evidence="2">MEMO1 family protein ENX80_01080</fullName>
    </recommendedName>
</protein>
<dbReference type="Pfam" id="PF01875">
    <property type="entry name" value="Memo"/>
    <property type="match status" value="1"/>
</dbReference>
<dbReference type="InterPro" id="IPR002737">
    <property type="entry name" value="MEMO1_fam"/>
</dbReference>
<evidence type="ECO:0000256" key="1">
    <source>
        <dbReference type="ARBA" id="ARBA00006315"/>
    </source>
</evidence>
<comment type="caution">
    <text evidence="3">The sequence shown here is derived from an EMBL/GenBank/DDBJ whole genome shotgun (WGS) entry which is preliminary data.</text>
</comment>
<comment type="similarity">
    <text evidence="1 2">Belongs to the MEMO1 family.</text>
</comment>
<dbReference type="AlphaFoldDB" id="A0A832AS99"/>
<dbReference type="PANTHER" id="PTHR11060:SF0">
    <property type="entry name" value="PROTEIN MEMO1"/>
    <property type="match status" value="1"/>
</dbReference>
<sequence length="263" mass="29297">MNRKPTVAGYFYPADKKELNEYLNSVIRYKPIEKPKCIIVPHAGYVYSGYIAAKAYSIIEPYDIYVILGPNHTGLGEYIAVFDGVYETPLGKVDPCESIINEITNNSITKKDYLAHLKEHSIEVQLPFIQFTNPSNFCIVPIVVGTFNLEHLTELGNALAKALDNKNALIVVSSDFNHYEDQNTTLYKDSLAIENILSLNPQEFIEIINKNDISMCGANIAYVALIASLKLGAKEATLIEHKTSFDVNGVREQTVGYASIIIK</sequence>
<proteinExistence type="inferred from homology"/>
<dbReference type="PANTHER" id="PTHR11060">
    <property type="entry name" value="PROTEIN MEMO1"/>
    <property type="match status" value="1"/>
</dbReference>
<dbReference type="CDD" id="cd07361">
    <property type="entry name" value="MEMO_like"/>
    <property type="match status" value="1"/>
</dbReference>
<dbReference type="Gene3D" id="3.40.830.10">
    <property type="entry name" value="LigB-like"/>
    <property type="match status" value="1"/>
</dbReference>
<organism evidence="3">
    <name type="scientific">Desulfurella acetivorans</name>
    <dbReference type="NCBI Taxonomy" id="33002"/>
    <lineage>
        <taxon>Bacteria</taxon>
        <taxon>Pseudomonadati</taxon>
        <taxon>Campylobacterota</taxon>
        <taxon>Desulfurellia</taxon>
        <taxon>Desulfurellales</taxon>
        <taxon>Desulfurellaceae</taxon>
        <taxon>Desulfurella</taxon>
    </lineage>
</organism>
<name>A0A832AS99_DESAE</name>
<dbReference type="EMBL" id="DTPL01000068">
    <property type="protein sequence ID" value="HGA37399.1"/>
    <property type="molecule type" value="Genomic_DNA"/>
</dbReference>
<evidence type="ECO:0000313" key="3">
    <source>
        <dbReference type="EMBL" id="HGA37399.1"/>
    </source>
</evidence>
<dbReference type="NCBIfam" id="TIGR04336">
    <property type="entry name" value="AmmeMemoSam_B"/>
    <property type="match status" value="1"/>
</dbReference>
<dbReference type="HAMAP" id="MF_00055">
    <property type="entry name" value="MEMO1"/>
    <property type="match status" value="1"/>
</dbReference>
<evidence type="ECO:0000256" key="2">
    <source>
        <dbReference type="HAMAP-Rule" id="MF_00055"/>
    </source>
</evidence>
<accession>A0A832AS99</accession>
<reference evidence="3" key="1">
    <citation type="journal article" date="2020" name="mSystems">
        <title>Genome- and Community-Level Interaction Insights into Carbon Utilization and Element Cycling Functions of Hydrothermarchaeota in Hydrothermal Sediment.</title>
        <authorList>
            <person name="Zhou Z."/>
            <person name="Liu Y."/>
            <person name="Xu W."/>
            <person name="Pan J."/>
            <person name="Luo Z.H."/>
            <person name="Li M."/>
        </authorList>
    </citation>
    <scope>NUCLEOTIDE SEQUENCE [LARGE SCALE GENOMIC DNA]</scope>
    <source>
        <strain evidence="3">SpSt-972</strain>
    </source>
</reference>
<gene>
    <name evidence="3" type="primary">amrB</name>
    <name evidence="3" type="ORF">ENX80_01080</name>
</gene>